<keyword evidence="2" id="KW-0805">Transcription regulation</keyword>
<dbReference type="InterPro" id="IPR001789">
    <property type="entry name" value="Sig_transdc_resp-reg_receiver"/>
</dbReference>
<evidence type="ECO:0000256" key="3">
    <source>
        <dbReference type="ARBA" id="ARBA00023163"/>
    </source>
</evidence>
<dbReference type="PANTHER" id="PTHR43228">
    <property type="entry name" value="TWO-COMPONENT RESPONSE REGULATOR"/>
    <property type="match status" value="1"/>
</dbReference>
<organism evidence="6 7">
    <name type="scientific">Candidatus Schekmanbacteria bacterium RBG_16_38_11</name>
    <dbReference type="NCBI Taxonomy" id="1817880"/>
    <lineage>
        <taxon>Bacteria</taxon>
        <taxon>Candidatus Schekmaniibacteriota</taxon>
    </lineage>
</organism>
<feature type="domain" description="Response regulatory" evidence="5">
    <location>
        <begin position="12"/>
        <end position="126"/>
    </location>
</feature>
<dbReference type="InterPro" id="IPR052048">
    <property type="entry name" value="ST_Response_Regulator"/>
</dbReference>
<sequence length="129" mass="14446">MGGAVNSKPPKEIILVDDDKYSLETLSKLLTEDGYKVVGCLNGKEALEKMKNKKYDIIITDLRMPEMGGIELLKNIKKINPEISVIIITAFGEVDTYLEAINSGAFDYIHKPINYEGLLKLLETISNRK</sequence>
<feature type="modified residue" description="4-aspartylphosphate" evidence="4">
    <location>
        <position position="61"/>
    </location>
</feature>
<comment type="caution">
    <text evidence="6">The sequence shown here is derived from an EMBL/GenBank/DDBJ whole genome shotgun (WGS) entry which is preliminary data.</text>
</comment>
<dbReference type="Gene3D" id="3.40.50.2300">
    <property type="match status" value="1"/>
</dbReference>
<dbReference type="PANTHER" id="PTHR43228:SF1">
    <property type="entry name" value="TWO-COMPONENT RESPONSE REGULATOR ARR22"/>
    <property type="match status" value="1"/>
</dbReference>
<keyword evidence="1 4" id="KW-0597">Phosphoprotein</keyword>
<dbReference type="EMBL" id="MGDF01000056">
    <property type="protein sequence ID" value="OGL46225.1"/>
    <property type="molecule type" value="Genomic_DNA"/>
</dbReference>
<reference evidence="6 7" key="1">
    <citation type="journal article" date="2016" name="Nat. Commun.">
        <title>Thousands of microbial genomes shed light on interconnected biogeochemical processes in an aquifer system.</title>
        <authorList>
            <person name="Anantharaman K."/>
            <person name="Brown C.T."/>
            <person name="Hug L.A."/>
            <person name="Sharon I."/>
            <person name="Castelle C.J."/>
            <person name="Probst A.J."/>
            <person name="Thomas B.C."/>
            <person name="Singh A."/>
            <person name="Wilkins M.J."/>
            <person name="Karaoz U."/>
            <person name="Brodie E.L."/>
            <person name="Williams K.H."/>
            <person name="Hubbard S.S."/>
            <person name="Banfield J.F."/>
        </authorList>
    </citation>
    <scope>NUCLEOTIDE SEQUENCE [LARGE SCALE GENOMIC DNA]</scope>
</reference>
<evidence type="ECO:0000313" key="7">
    <source>
        <dbReference type="Proteomes" id="UP000178435"/>
    </source>
</evidence>
<dbReference type="PROSITE" id="PS50110">
    <property type="entry name" value="RESPONSE_REGULATORY"/>
    <property type="match status" value="1"/>
</dbReference>
<dbReference type="GO" id="GO:0000160">
    <property type="term" value="P:phosphorelay signal transduction system"/>
    <property type="evidence" value="ECO:0007669"/>
    <property type="project" value="InterPro"/>
</dbReference>
<evidence type="ECO:0000259" key="5">
    <source>
        <dbReference type="PROSITE" id="PS50110"/>
    </source>
</evidence>
<dbReference type="SMART" id="SM00448">
    <property type="entry name" value="REC"/>
    <property type="match status" value="1"/>
</dbReference>
<name>A0A1F7RXE2_9BACT</name>
<evidence type="ECO:0000256" key="4">
    <source>
        <dbReference type="PROSITE-ProRule" id="PRU00169"/>
    </source>
</evidence>
<evidence type="ECO:0000313" key="6">
    <source>
        <dbReference type="EMBL" id="OGL46225.1"/>
    </source>
</evidence>
<proteinExistence type="predicted"/>
<dbReference type="AlphaFoldDB" id="A0A1F7RXE2"/>
<evidence type="ECO:0000256" key="2">
    <source>
        <dbReference type="ARBA" id="ARBA00023015"/>
    </source>
</evidence>
<keyword evidence="3" id="KW-0804">Transcription</keyword>
<evidence type="ECO:0000256" key="1">
    <source>
        <dbReference type="ARBA" id="ARBA00022553"/>
    </source>
</evidence>
<dbReference type="InterPro" id="IPR011006">
    <property type="entry name" value="CheY-like_superfamily"/>
</dbReference>
<accession>A0A1F7RXE2</accession>
<protein>
    <recommendedName>
        <fullName evidence="5">Response regulatory domain-containing protein</fullName>
    </recommendedName>
</protein>
<dbReference type="Pfam" id="PF00072">
    <property type="entry name" value="Response_reg"/>
    <property type="match status" value="1"/>
</dbReference>
<dbReference type="FunFam" id="3.40.50.2300:FF:000018">
    <property type="entry name" value="DNA-binding transcriptional regulator NtrC"/>
    <property type="match status" value="1"/>
</dbReference>
<gene>
    <name evidence="6" type="ORF">A2149_03515</name>
</gene>
<dbReference type="Proteomes" id="UP000178435">
    <property type="component" value="Unassembled WGS sequence"/>
</dbReference>
<dbReference type="SUPFAM" id="SSF52172">
    <property type="entry name" value="CheY-like"/>
    <property type="match status" value="1"/>
</dbReference>